<evidence type="ECO:0000313" key="3">
    <source>
        <dbReference type="Proteomes" id="UP000006362"/>
    </source>
</evidence>
<keyword evidence="2" id="KW-0614">Plasmid</keyword>
<feature type="transmembrane region" description="Helical" evidence="1">
    <location>
        <begin position="6"/>
        <end position="23"/>
    </location>
</feature>
<evidence type="ECO:0000313" key="2">
    <source>
        <dbReference type="EMBL" id="ADU97762.1"/>
    </source>
</evidence>
<feature type="transmembrane region" description="Helical" evidence="1">
    <location>
        <begin position="85"/>
        <end position="103"/>
    </location>
</feature>
<gene>
    <name evidence="2" type="ordered locus">Theam_1806</name>
</gene>
<evidence type="ECO:0000256" key="1">
    <source>
        <dbReference type="SAM" id="Phobius"/>
    </source>
</evidence>
<dbReference type="Proteomes" id="UP000006362">
    <property type="component" value="Plasmid pTHEAM01"/>
</dbReference>
<organism evidence="2 3">
    <name type="scientific">Thermovibrio ammonificans (strain DSM 15698 / JCM 12110 / HB-1)</name>
    <dbReference type="NCBI Taxonomy" id="648996"/>
    <lineage>
        <taxon>Bacteria</taxon>
        <taxon>Pseudomonadati</taxon>
        <taxon>Aquificota</taxon>
        <taxon>Aquificia</taxon>
        <taxon>Desulfurobacteriales</taxon>
        <taxon>Desulfurobacteriaceae</taxon>
        <taxon>Thermovibrio</taxon>
    </lineage>
</organism>
<proteinExistence type="predicted"/>
<sequence>MCTYFEVLAILVGAFAAFIYDHFKEQLTVQQGSKRLLRITPELFRRHPDMEREVERIISFHPEAREEALKNLAEIVIRRERRRVVVPYVLFLAYLLYLCIFKIT</sequence>
<protein>
    <submittedName>
        <fullName evidence="2">Uncharacterized protein</fullName>
    </submittedName>
</protein>
<geneLocation type="plasmid" evidence="2 3">
    <name>pTHEAM01</name>
</geneLocation>
<keyword evidence="3" id="KW-1185">Reference proteome</keyword>
<keyword evidence="1" id="KW-0812">Transmembrane</keyword>
<dbReference type="AlphaFoldDB" id="E8T6T9"/>
<name>E8T6T9_THEA1</name>
<dbReference type="RefSeq" id="WP_013524966.1">
    <property type="nucleotide sequence ID" value="NC_014917.1"/>
</dbReference>
<keyword evidence="1" id="KW-1133">Transmembrane helix</keyword>
<dbReference type="HOGENOM" id="CLU_2248817_0_0_0"/>
<accession>E8T6T9</accession>
<dbReference type="EMBL" id="CP002445">
    <property type="protein sequence ID" value="ADU97762.1"/>
    <property type="molecule type" value="Genomic_DNA"/>
</dbReference>
<reference evidence="2" key="1">
    <citation type="submission" date="2011-01" db="EMBL/GenBank/DDBJ databases">
        <title>Complete sequence of plasmid of Thermovibrio ammonificans HB-1.</title>
        <authorList>
            <consortium name="US DOE Joint Genome Institute"/>
            <person name="Lucas S."/>
            <person name="Copeland A."/>
            <person name="Lapidus A."/>
            <person name="Cheng J.-F."/>
            <person name="Goodwin L."/>
            <person name="Pitluck S."/>
            <person name="Davenport K."/>
            <person name="Detter J.C."/>
            <person name="Han C."/>
            <person name="Tapia R."/>
            <person name="Land M."/>
            <person name="Hauser L."/>
            <person name="Kyrpides N."/>
            <person name="Ivanova N."/>
            <person name="Ovchinnikova G."/>
            <person name="Vetriani C."/>
            <person name="Woyke T."/>
        </authorList>
    </citation>
    <scope>NUCLEOTIDE SEQUENCE [LARGE SCALE GENOMIC DNA]</scope>
    <source>
        <strain evidence="2">HB-1</strain>
        <plasmid evidence="2">pTHEAM01</plasmid>
    </source>
</reference>
<keyword evidence="1" id="KW-0472">Membrane</keyword>
<dbReference type="KEGG" id="tam:Theam_1806"/>